<evidence type="ECO:0000256" key="8">
    <source>
        <dbReference type="ARBA" id="ARBA00022679"/>
    </source>
</evidence>
<feature type="domain" description="Lumazine-binding" evidence="12">
    <location>
        <begin position="89"/>
        <end position="185"/>
    </location>
</feature>
<reference evidence="14" key="1">
    <citation type="journal article" date="2010" name="Stand. Genomic Sci.">
        <title>Complete genome sequence of Syntrophothermus lipocalidus type strain (TGB-C1T).</title>
        <authorList>
            <consortium name="US DOE Joint Genome Institute (JGI-PGF)"/>
            <person name="Djao O."/>
            <person name="Zhang X."/>
            <person name="Lucas S."/>
            <person name="Lapidus A."/>
            <person name="Glavina Del Rio T."/>
            <person name="Nolan M."/>
            <person name="Tice H."/>
            <person name="Cheng J."/>
            <person name="Han C."/>
            <person name="Tapia R."/>
            <person name="Goodwin L."/>
            <person name="Pitluck S."/>
            <person name="Liolios K."/>
            <person name="Ivanova N."/>
            <person name="Mavromatis K."/>
            <person name="Mikhailova N."/>
            <person name="Ovchinnikova G."/>
            <person name="Pati A."/>
            <person name="Brambilla E."/>
            <person name="Chen A."/>
            <person name="Palaniappan K."/>
            <person name="Land M."/>
            <person name="Hauser L."/>
            <person name="Chang Y."/>
            <person name="Jeffries C."/>
            <person name="Rohde M."/>
            <person name="Sikorski J."/>
            <person name="Spring S."/>
            <person name="Goker M."/>
            <person name="Detter J."/>
            <person name="Woyke T."/>
            <person name="Bristow J."/>
            <person name="Eisen J."/>
            <person name="Markowitz V."/>
            <person name="Hugenholtz P."/>
            <person name="Kyrpides N."/>
            <person name="Klenk H."/>
        </authorList>
    </citation>
    <scope>NUCLEOTIDE SEQUENCE [LARGE SCALE GENOMIC DNA]</scope>
    <source>
        <strain evidence="14">DSM 12680 / TGB-C1</strain>
    </source>
</reference>
<organism evidence="13 14">
    <name type="scientific">Syntrophothermus lipocalidus (strain DSM 12680 / TGB-C1)</name>
    <dbReference type="NCBI Taxonomy" id="643648"/>
    <lineage>
        <taxon>Bacteria</taxon>
        <taxon>Bacillati</taxon>
        <taxon>Bacillota</taxon>
        <taxon>Clostridia</taxon>
        <taxon>Eubacteriales</taxon>
        <taxon>Syntrophomonadaceae</taxon>
        <taxon>Syntrophothermus</taxon>
    </lineage>
</organism>
<accession>D7CLR5</accession>
<feature type="repeat" description="Lumazine-binding" evidence="11">
    <location>
        <begin position="1"/>
        <end position="88"/>
    </location>
</feature>
<keyword evidence="9" id="KW-0677">Repeat</keyword>
<name>D7CLR5_SYNLT</name>
<evidence type="ECO:0000313" key="13">
    <source>
        <dbReference type="EMBL" id="ADI01650.1"/>
    </source>
</evidence>
<dbReference type="GO" id="GO:0009231">
    <property type="term" value="P:riboflavin biosynthetic process"/>
    <property type="evidence" value="ECO:0007669"/>
    <property type="project" value="UniProtKB-KW"/>
</dbReference>
<evidence type="ECO:0000256" key="5">
    <source>
        <dbReference type="ARBA" id="ARBA00012827"/>
    </source>
</evidence>
<evidence type="ECO:0000256" key="6">
    <source>
        <dbReference type="ARBA" id="ARBA00013950"/>
    </source>
</evidence>
<feature type="domain" description="Lumazine-binding" evidence="12">
    <location>
        <begin position="1"/>
        <end position="88"/>
    </location>
</feature>
<dbReference type="GO" id="GO:0004746">
    <property type="term" value="F:riboflavin synthase activity"/>
    <property type="evidence" value="ECO:0007669"/>
    <property type="project" value="UniProtKB-UniRule"/>
</dbReference>
<dbReference type="InterPro" id="IPR001783">
    <property type="entry name" value="Lumazine-bd"/>
</dbReference>
<comment type="function">
    <text evidence="2">Catalyzes the dismutation of two molecules of 6,7-dimethyl-8-ribityllumazine, resulting in the formation of riboflavin and 5-amino-6-(D-ribitylamino)uracil.</text>
</comment>
<evidence type="ECO:0000256" key="2">
    <source>
        <dbReference type="ARBA" id="ARBA00002803"/>
    </source>
</evidence>
<comment type="pathway">
    <text evidence="3">Cofactor biosynthesis; riboflavin biosynthesis; riboflavin from 2-hydroxy-3-oxobutyl phosphate and 5-amino-6-(D-ribitylamino)uracil: step 2/2.</text>
</comment>
<evidence type="ECO:0000256" key="4">
    <source>
        <dbReference type="ARBA" id="ARBA00011233"/>
    </source>
</evidence>
<keyword evidence="7" id="KW-0686">Riboflavin biosynthesis</keyword>
<dbReference type="FunFam" id="2.40.30.20:FF:000003">
    <property type="entry name" value="Riboflavin synthase, alpha subunit"/>
    <property type="match status" value="1"/>
</dbReference>
<dbReference type="KEGG" id="slp:Slip_0870"/>
<dbReference type="FunFam" id="2.40.30.20:FF:000004">
    <property type="entry name" value="Riboflavin synthase, alpha subunit"/>
    <property type="match status" value="1"/>
</dbReference>
<dbReference type="SUPFAM" id="SSF63380">
    <property type="entry name" value="Riboflavin synthase domain-like"/>
    <property type="match status" value="2"/>
</dbReference>
<keyword evidence="8 13" id="KW-0808">Transferase</keyword>
<dbReference type="CDD" id="cd00402">
    <property type="entry name" value="Riboflavin_synthase_like"/>
    <property type="match status" value="1"/>
</dbReference>
<dbReference type="PROSITE" id="PS51177">
    <property type="entry name" value="LUMAZINE_BIND"/>
    <property type="match status" value="2"/>
</dbReference>
<evidence type="ECO:0000313" key="14">
    <source>
        <dbReference type="Proteomes" id="UP000000378"/>
    </source>
</evidence>
<reference evidence="13 14" key="2">
    <citation type="journal article" date="2010" name="Stand. Genomic Sci.">
        <title>Complete genome sequence of Syntrophothermus lipocalidus type strain (TGB-C1).</title>
        <authorList>
            <person name="Djao O.D."/>
            <person name="Zhang X."/>
            <person name="Lucas S."/>
            <person name="Lapidus A."/>
            <person name="Del Rio T.G."/>
            <person name="Nolan M."/>
            <person name="Tice H."/>
            <person name="Cheng J.F."/>
            <person name="Han C."/>
            <person name="Tapia R."/>
            <person name="Goodwin L."/>
            <person name="Pitluck S."/>
            <person name="Liolios K."/>
            <person name="Ivanova N."/>
            <person name="Mavromatis K."/>
            <person name="Mikhailova N."/>
            <person name="Ovchinnikova G."/>
            <person name="Pati A."/>
            <person name="Brambilla E."/>
            <person name="Chen A."/>
            <person name="Palaniappan K."/>
            <person name="Land M."/>
            <person name="Hauser L."/>
            <person name="Chang Y.J."/>
            <person name="Jeffries C.D."/>
            <person name="Rohde M."/>
            <person name="Sikorski J."/>
            <person name="Spring S."/>
            <person name="Goker M."/>
            <person name="Detter J.C."/>
            <person name="Woyke T."/>
            <person name="Bristow J."/>
            <person name="Eisen J.A."/>
            <person name="Markowitz V."/>
            <person name="Hugenholtz P."/>
            <person name="Kyrpides N.C."/>
            <person name="Klenk H.P."/>
        </authorList>
    </citation>
    <scope>NUCLEOTIDE SEQUENCE [LARGE SCALE GENOMIC DNA]</scope>
    <source>
        <strain evidence="14">DSM 12680 / TGB-C1</strain>
    </source>
</reference>
<sequence>MGTIREVRKSSFSCQLVIKAEQVLGDVKLGDSIAVNGVCLTVIDFDRDQFVADVMFETLKKTTLGYLRSGEKVNLERALRLSDRLGGHIVLGHVDGVGRIKEQTKVDISVVTRISASPDILRYVIPRGSIAVDGISLTVVEVWPDSFSVSLIPHTAEKTTLGFKKPGDYVNLEADIIGRYVERLSCSGDRSSKDGSVDIDFLREHGFAT</sequence>
<evidence type="ECO:0000256" key="3">
    <source>
        <dbReference type="ARBA" id="ARBA00004887"/>
    </source>
</evidence>
<dbReference type="EMBL" id="CP002048">
    <property type="protein sequence ID" value="ADI01650.1"/>
    <property type="molecule type" value="Genomic_DNA"/>
</dbReference>
<dbReference type="PANTHER" id="PTHR21098:SF12">
    <property type="entry name" value="RIBOFLAVIN SYNTHASE"/>
    <property type="match status" value="1"/>
</dbReference>
<dbReference type="NCBIfam" id="NF006767">
    <property type="entry name" value="PRK09289.1"/>
    <property type="match status" value="1"/>
</dbReference>
<dbReference type="PIRSF" id="PIRSF000498">
    <property type="entry name" value="Riboflavin_syn_A"/>
    <property type="match status" value="1"/>
</dbReference>
<dbReference type="NCBIfam" id="TIGR00187">
    <property type="entry name" value="ribE"/>
    <property type="match status" value="1"/>
</dbReference>
<dbReference type="InterPro" id="IPR017938">
    <property type="entry name" value="Riboflavin_synthase-like_b-brl"/>
</dbReference>
<comment type="subunit">
    <text evidence="4">Homotrimer.</text>
</comment>
<evidence type="ECO:0000256" key="7">
    <source>
        <dbReference type="ARBA" id="ARBA00022619"/>
    </source>
</evidence>
<protein>
    <recommendedName>
        <fullName evidence="6 10">Riboflavin synthase</fullName>
        <ecNumber evidence="5 10">2.5.1.9</ecNumber>
    </recommendedName>
</protein>
<comment type="catalytic activity">
    <reaction evidence="1">
        <text>2 6,7-dimethyl-8-(1-D-ribityl)lumazine + H(+) = 5-amino-6-(D-ribitylamino)uracil + riboflavin</text>
        <dbReference type="Rhea" id="RHEA:20772"/>
        <dbReference type="ChEBI" id="CHEBI:15378"/>
        <dbReference type="ChEBI" id="CHEBI:15934"/>
        <dbReference type="ChEBI" id="CHEBI:57986"/>
        <dbReference type="ChEBI" id="CHEBI:58201"/>
        <dbReference type="EC" id="2.5.1.9"/>
    </reaction>
</comment>
<feature type="repeat" description="Lumazine-binding" evidence="11">
    <location>
        <begin position="89"/>
        <end position="185"/>
    </location>
</feature>
<dbReference type="Proteomes" id="UP000000378">
    <property type="component" value="Chromosome"/>
</dbReference>
<evidence type="ECO:0000259" key="12">
    <source>
        <dbReference type="PROSITE" id="PS51177"/>
    </source>
</evidence>
<gene>
    <name evidence="13" type="ordered locus">Slip_0870</name>
</gene>
<dbReference type="STRING" id="643648.Slip_0870"/>
<evidence type="ECO:0000256" key="11">
    <source>
        <dbReference type="PROSITE-ProRule" id="PRU00524"/>
    </source>
</evidence>
<dbReference type="AlphaFoldDB" id="D7CLR5"/>
<dbReference type="PANTHER" id="PTHR21098">
    <property type="entry name" value="RIBOFLAVIN SYNTHASE ALPHA CHAIN"/>
    <property type="match status" value="1"/>
</dbReference>
<dbReference type="Pfam" id="PF00677">
    <property type="entry name" value="Lum_binding"/>
    <property type="match status" value="2"/>
</dbReference>
<dbReference type="InterPro" id="IPR026017">
    <property type="entry name" value="Lumazine-bd_dom"/>
</dbReference>
<dbReference type="Gene3D" id="2.40.30.20">
    <property type="match status" value="2"/>
</dbReference>
<dbReference type="EC" id="2.5.1.9" evidence="5 10"/>
<keyword evidence="14" id="KW-1185">Reference proteome</keyword>
<dbReference type="eggNOG" id="COG0307">
    <property type="taxonomic scope" value="Bacteria"/>
</dbReference>
<evidence type="ECO:0000256" key="10">
    <source>
        <dbReference type="NCBIfam" id="TIGR00187"/>
    </source>
</evidence>
<evidence type="ECO:0000256" key="1">
    <source>
        <dbReference type="ARBA" id="ARBA00000968"/>
    </source>
</evidence>
<dbReference type="HOGENOM" id="CLU_034388_2_0_9"/>
<dbReference type="InterPro" id="IPR023366">
    <property type="entry name" value="ATP_synth_asu-like_sf"/>
</dbReference>
<evidence type="ECO:0000256" key="9">
    <source>
        <dbReference type="ARBA" id="ARBA00022737"/>
    </source>
</evidence>
<proteinExistence type="predicted"/>